<gene>
    <name evidence="1" type="ORF">LOK49_LG10G00594</name>
</gene>
<feature type="non-terminal residue" evidence="1">
    <location>
        <position position="1"/>
    </location>
</feature>
<comment type="caution">
    <text evidence="1">The sequence shown here is derived from an EMBL/GenBank/DDBJ whole genome shotgun (WGS) entry which is preliminary data.</text>
</comment>
<reference evidence="1 2" key="1">
    <citation type="journal article" date="2022" name="Plant J.">
        <title>Chromosome-level genome of Camellia lanceoleosa provides a valuable resource for understanding genome evolution and self-incompatibility.</title>
        <authorList>
            <person name="Gong W."/>
            <person name="Xiao S."/>
            <person name="Wang L."/>
            <person name="Liao Z."/>
            <person name="Chang Y."/>
            <person name="Mo W."/>
            <person name="Hu G."/>
            <person name="Li W."/>
            <person name="Zhao G."/>
            <person name="Zhu H."/>
            <person name="Hu X."/>
            <person name="Ji K."/>
            <person name="Xiang X."/>
            <person name="Song Q."/>
            <person name="Yuan D."/>
            <person name="Jin S."/>
            <person name="Zhang L."/>
        </authorList>
    </citation>
    <scope>NUCLEOTIDE SEQUENCE [LARGE SCALE GENOMIC DNA]</scope>
    <source>
        <strain evidence="1">SQ_2022a</strain>
    </source>
</reference>
<dbReference type="Proteomes" id="UP001060215">
    <property type="component" value="Chromosome 10"/>
</dbReference>
<protein>
    <submittedName>
        <fullName evidence="1">DNA (Cytosine-5)-methyltransferase DRM2</fullName>
    </submittedName>
</protein>
<dbReference type="EMBL" id="CM045767">
    <property type="protein sequence ID" value="KAI7998502.1"/>
    <property type="molecule type" value="Genomic_DNA"/>
</dbReference>
<evidence type="ECO:0000313" key="2">
    <source>
        <dbReference type="Proteomes" id="UP001060215"/>
    </source>
</evidence>
<accession>A0ACC0GBI1</accession>
<proteinExistence type="predicted"/>
<sequence>IRFQGSEVGHSTEDFKHSKRAHAIIIIGCTSDDESTNDSLEKDGTVSLLMEMGYEAKKVLTAIDRCGLYLALQRCIIACKYYTPKSLCATARKRGYIHNFPIGNRFQLLLVPSLTIHEAFPLTKKWRPKWDKRSKLNCLLTCVGSAKLSVRIRKGT</sequence>
<name>A0ACC0GBI1_9ERIC</name>
<keyword evidence="2" id="KW-1185">Reference proteome</keyword>
<organism evidence="1 2">
    <name type="scientific">Camellia lanceoleosa</name>
    <dbReference type="NCBI Taxonomy" id="1840588"/>
    <lineage>
        <taxon>Eukaryota</taxon>
        <taxon>Viridiplantae</taxon>
        <taxon>Streptophyta</taxon>
        <taxon>Embryophyta</taxon>
        <taxon>Tracheophyta</taxon>
        <taxon>Spermatophyta</taxon>
        <taxon>Magnoliopsida</taxon>
        <taxon>eudicotyledons</taxon>
        <taxon>Gunneridae</taxon>
        <taxon>Pentapetalae</taxon>
        <taxon>asterids</taxon>
        <taxon>Ericales</taxon>
        <taxon>Theaceae</taxon>
        <taxon>Camellia</taxon>
    </lineage>
</organism>
<evidence type="ECO:0000313" key="1">
    <source>
        <dbReference type="EMBL" id="KAI7998502.1"/>
    </source>
</evidence>